<protein>
    <recommendedName>
        <fullName evidence="7 9">tRNA (guanine(26)-N(2))-dimethyltransferase</fullName>
        <ecNumber evidence="7 9">2.1.1.216</ecNumber>
    </recommendedName>
</protein>
<keyword evidence="3 9" id="KW-0808">Transferase</keyword>
<evidence type="ECO:0000256" key="8">
    <source>
        <dbReference type="ARBA" id="ARBA00051897"/>
    </source>
</evidence>
<keyword evidence="2 9" id="KW-0489">Methyltransferase</keyword>
<organism evidence="11 12">
    <name type="scientific">Clavelina lepadiformis</name>
    <name type="common">Light-bulb sea squirt</name>
    <name type="synonym">Ascidia lepadiformis</name>
    <dbReference type="NCBI Taxonomy" id="159417"/>
    <lineage>
        <taxon>Eukaryota</taxon>
        <taxon>Metazoa</taxon>
        <taxon>Chordata</taxon>
        <taxon>Tunicata</taxon>
        <taxon>Ascidiacea</taxon>
        <taxon>Aplousobranchia</taxon>
        <taxon>Clavelinidae</taxon>
        <taxon>Clavelina</taxon>
    </lineage>
</organism>
<evidence type="ECO:0000256" key="7">
    <source>
        <dbReference type="ARBA" id="ARBA00039099"/>
    </source>
</evidence>
<dbReference type="Pfam" id="PF02005">
    <property type="entry name" value="TRM"/>
    <property type="match status" value="1"/>
</dbReference>
<keyword evidence="5 9" id="KW-0819">tRNA processing</keyword>
<dbReference type="InterPro" id="IPR002905">
    <property type="entry name" value="Trm1"/>
</dbReference>
<dbReference type="InterPro" id="IPR029063">
    <property type="entry name" value="SAM-dependent_MTases_sf"/>
</dbReference>
<evidence type="ECO:0000256" key="1">
    <source>
        <dbReference type="ARBA" id="ARBA00022555"/>
    </source>
</evidence>
<evidence type="ECO:0000256" key="5">
    <source>
        <dbReference type="ARBA" id="ARBA00022694"/>
    </source>
</evidence>
<name>A0ABP0G4D2_CLALP</name>
<feature type="region of interest" description="Disordered" evidence="10">
    <location>
        <begin position="488"/>
        <end position="542"/>
    </location>
</feature>
<dbReference type="PANTHER" id="PTHR10631">
    <property type="entry name" value="N 2 ,N 2 -DIMETHYLGUANOSINE TRNA METHYLTRANSFERASE"/>
    <property type="match status" value="1"/>
</dbReference>
<evidence type="ECO:0000256" key="4">
    <source>
        <dbReference type="ARBA" id="ARBA00022691"/>
    </source>
</evidence>
<accession>A0ABP0G4D2</accession>
<evidence type="ECO:0000313" key="12">
    <source>
        <dbReference type="Proteomes" id="UP001642483"/>
    </source>
</evidence>
<dbReference type="Proteomes" id="UP001642483">
    <property type="component" value="Unassembled WGS sequence"/>
</dbReference>
<keyword evidence="1 9" id="KW-0820">tRNA-binding</keyword>
<dbReference type="EC" id="2.1.1.216" evidence="7 9"/>
<evidence type="ECO:0000256" key="9">
    <source>
        <dbReference type="PROSITE-ProRule" id="PRU00958"/>
    </source>
</evidence>
<sequence>MTDSSEYTTIKEGKAEILFPKTNNVFYNPVQEFNRDLTIAVITEFIKNYLKPKGIDAVEFCQDDKNVVNIDDNENQKNIAYPGIKTESGVSILEALSATGLRSVRFAKELPGVKRIVANDLSNDAFLSIQRNVLHNVVENIVTPNVADATIYMHQNRDKDSAFDIIDLDPYGSASAFLDAAVQATKHGGLLCVTCTDMAILAGNFPEAAWAKYQSVPLKTKACHEQALRIVLGALSSHAARYSRYIEPLLSVSVDFYVRIFVRVHYGASKVKSAASKQICVYRCGGCSSFHCQHMLNVRESGNNKVFYPGVGPAVDRKCSECNHNHKIGGPFWGACLYDRSFVTQLLSSVKAFPNRFNTSERIIGMLTMIDEELHDVPFYYVTDELSQVLRCSCPPTRVIRSAILNAGHKVSCFHGKTNAVKTDAPPSVIWDIMRKWGETQNIKREKLKDDSPAKAILEKAPTSSNIDLTLRPDGELPRSFKTITRFPEMPANWGPKSKAKIAKDGSVEVSDSLKEKSKYYQGKRKRKQQTVANDIKKVAAS</sequence>
<comment type="caution">
    <text evidence="11">The sequence shown here is derived from an EMBL/GenBank/DDBJ whole genome shotgun (WGS) entry which is preliminary data.</text>
</comment>
<dbReference type="EMBL" id="CAWYQH010000098">
    <property type="protein sequence ID" value="CAK8684975.1"/>
    <property type="molecule type" value="Genomic_DNA"/>
</dbReference>
<evidence type="ECO:0000313" key="11">
    <source>
        <dbReference type="EMBL" id="CAK8684975.1"/>
    </source>
</evidence>
<dbReference type="Gene3D" id="3.30.56.70">
    <property type="entry name" value="N2,N2-dimethylguanosine tRNA methyltransferase, C-terminal domain"/>
    <property type="match status" value="1"/>
</dbReference>
<evidence type="ECO:0000256" key="2">
    <source>
        <dbReference type="ARBA" id="ARBA00022603"/>
    </source>
</evidence>
<keyword evidence="12" id="KW-1185">Reference proteome</keyword>
<keyword evidence="4 9" id="KW-0949">S-adenosyl-L-methionine</keyword>
<dbReference type="CDD" id="cd02440">
    <property type="entry name" value="AdoMet_MTases"/>
    <property type="match status" value="1"/>
</dbReference>
<reference evidence="11 12" key="1">
    <citation type="submission" date="2024-02" db="EMBL/GenBank/DDBJ databases">
        <authorList>
            <person name="Daric V."/>
            <person name="Darras S."/>
        </authorList>
    </citation>
    <scope>NUCLEOTIDE SEQUENCE [LARGE SCALE GENOMIC DNA]</scope>
</reference>
<keyword evidence="6 9" id="KW-0694">RNA-binding</keyword>
<evidence type="ECO:0000256" key="6">
    <source>
        <dbReference type="ARBA" id="ARBA00022884"/>
    </source>
</evidence>
<dbReference type="InterPro" id="IPR042296">
    <property type="entry name" value="tRNA_met_Trm1_C"/>
</dbReference>
<dbReference type="PANTHER" id="PTHR10631:SF3">
    <property type="entry name" value="TRNA (GUANINE(26)-N(2))-DIMETHYLTRANSFERASE"/>
    <property type="match status" value="1"/>
</dbReference>
<dbReference type="SUPFAM" id="SSF53335">
    <property type="entry name" value="S-adenosyl-L-methionine-dependent methyltransferases"/>
    <property type="match status" value="1"/>
</dbReference>
<evidence type="ECO:0000256" key="10">
    <source>
        <dbReference type="SAM" id="MobiDB-lite"/>
    </source>
</evidence>
<feature type="compositionally biased region" description="Basic and acidic residues" evidence="10">
    <location>
        <begin position="502"/>
        <end position="519"/>
    </location>
</feature>
<dbReference type="Gene3D" id="3.40.50.150">
    <property type="entry name" value="Vaccinia Virus protein VP39"/>
    <property type="match status" value="1"/>
</dbReference>
<comment type="similarity">
    <text evidence="9">Belongs to the class I-like SAM-binding methyltransferase superfamily. Trm1 family.</text>
</comment>
<evidence type="ECO:0000256" key="3">
    <source>
        <dbReference type="ARBA" id="ARBA00022679"/>
    </source>
</evidence>
<dbReference type="PROSITE" id="PS51626">
    <property type="entry name" value="SAM_MT_TRM1"/>
    <property type="match status" value="1"/>
</dbReference>
<gene>
    <name evidence="11" type="ORF">CVLEPA_LOCUS16142</name>
</gene>
<dbReference type="NCBIfam" id="TIGR00308">
    <property type="entry name" value="TRM1"/>
    <property type="match status" value="1"/>
</dbReference>
<comment type="catalytic activity">
    <reaction evidence="8 9">
        <text>guanosine(26) in tRNA + 2 S-adenosyl-L-methionine = N(2)-dimethylguanosine(26) in tRNA + 2 S-adenosyl-L-homocysteine + 2 H(+)</text>
        <dbReference type="Rhea" id="RHEA:43140"/>
        <dbReference type="Rhea" id="RHEA-COMP:10359"/>
        <dbReference type="Rhea" id="RHEA-COMP:10360"/>
        <dbReference type="ChEBI" id="CHEBI:15378"/>
        <dbReference type="ChEBI" id="CHEBI:57856"/>
        <dbReference type="ChEBI" id="CHEBI:59789"/>
        <dbReference type="ChEBI" id="CHEBI:74269"/>
        <dbReference type="ChEBI" id="CHEBI:74513"/>
        <dbReference type="EC" id="2.1.1.216"/>
    </reaction>
</comment>
<proteinExistence type="inferred from homology"/>